<comment type="caution">
    <text evidence="1">The sequence shown here is derived from an EMBL/GenBank/DDBJ whole genome shotgun (WGS) entry which is preliminary data.</text>
</comment>
<dbReference type="EMBL" id="JACBZP010000001">
    <property type="protein sequence ID" value="NYI67115.1"/>
    <property type="molecule type" value="Genomic_DNA"/>
</dbReference>
<dbReference type="InterPro" id="IPR036866">
    <property type="entry name" value="RibonucZ/Hydroxyglut_hydro"/>
</dbReference>
<keyword evidence="2" id="KW-1185">Reference proteome</keyword>
<evidence type="ECO:0000313" key="2">
    <source>
        <dbReference type="Proteomes" id="UP000539111"/>
    </source>
</evidence>
<accession>A0A7Z0AC26</accession>
<evidence type="ECO:0000313" key="1">
    <source>
        <dbReference type="EMBL" id="NYI67115.1"/>
    </source>
</evidence>
<dbReference type="RefSeq" id="WP_179426873.1">
    <property type="nucleotide sequence ID" value="NZ_JACBZP010000001.1"/>
</dbReference>
<dbReference type="SUPFAM" id="SSF56281">
    <property type="entry name" value="Metallo-hydrolase/oxidoreductase"/>
    <property type="match status" value="1"/>
</dbReference>
<dbReference type="Proteomes" id="UP000539111">
    <property type="component" value="Unassembled WGS sequence"/>
</dbReference>
<reference evidence="1 2" key="1">
    <citation type="submission" date="2020-07" db="EMBL/GenBank/DDBJ databases">
        <title>Sequencing the genomes of 1000 actinobacteria strains.</title>
        <authorList>
            <person name="Klenk H.-P."/>
        </authorList>
    </citation>
    <scope>NUCLEOTIDE SEQUENCE [LARGE SCALE GENOMIC DNA]</scope>
    <source>
        <strain evidence="1 2">DSM 26341</strain>
    </source>
</reference>
<gene>
    <name evidence="1" type="ORF">BJY26_001421</name>
</gene>
<dbReference type="AlphaFoldDB" id="A0A7Z0AC26"/>
<sequence length="56" mass="6076">MHDVGKIAEAAGVGTLVLSHFVPGHVDVPDETWIAPVREHYAGRIIAGRDLMEIEV</sequence>
<proteinExistence type="predicted"/>
<name>A0A7Z0AC26_9MICO</name>
<protein>
    <submittedName>
        <fullName evidence="1">Ribonuclease BN (tRNA processing enzyme)</fullName>
    </submittedName>
</protein>
<dbReference type="Gene3D" id="3.60.15.10">
    <property type="entry name" value="Ribonuclease Z/Hydroxyacylglutathione hydrolase-like"/>
    <property type="match status" value="1"/>
</dbReference>
<organism evidence="1 2">
    <name type="scientific">Spelaeicoccus albus</name>
    <dbReference type="NCBI Taxonomy" id="1280376"/>
    <lineage>
        <taxon>Bacteria</taxon>
        <taxon>Bacillati</taxon>
        <taxon>Actinomycetota</taxon>
        <taxon>Actinomycetes</taxon>
        <taxon>Micrococcales</taxon>
        <taxon>Brevibacteriaceae</taxon>
        <taxon>Spelaeicoccus</taxon>
    </lineage>
</organism>